<comment type="caution">
    <text evidence="2">The sequence shown here is derived from an EMBL/GenBank/DDBJ whole genome shotgun (WGS) entry which is preliminary data.</text>
</comment>
<name>A0A8S3ZYC0_9EUPU</name>
<dbReference type="AlphaFoldDB" id="A0A8S3ZYC0"/>
<reference evidence="2" key="1">
    <citation type="submission" date="2021-04" db="EMBL/GenBank/DDBJ databases">
        <authorList>
            <consortium name="Molecular Ecology Group"/>
        </authorList>
    </citation>
    <scope>NUCLEOTIDE SEQUENCE</scope>
</reference>
<protein>
    <submittedName>
        <fullName evidence="2">Uncharacterized protein</fullName>
    </submittedName>
</protein>
<keyword evidence="1" id="KW-0732">Signal</keyword>
<sequence>MMKSLRIFIVTVSGICLGYSLAYPAQDASLSEYNLLRDDGVDKTASSAVEDLPQHQLSRLGRLMSSYSNMLLVGQRSSLLSGITDKDRKPESLGFRKSELPEDTAVTINPFYMDSDFSHPDSLRGKRQQAWYVQYGKRSQGNFRQPGPSRIQTLKQTGLSLDNIIKALPLFKTVLNSEQNTPMIDYSTLLPEHDIEMNANYELDKDSSAIIEASDTSDDNLRVGKRDLSLHVIKTKRQQGWYTPYGKRNADSYQEFL</sequence>
<feature type="signal peptide" evidence="1">
    <location>
        <begin position="1"/>
        <end position="22"/>
    </location>
</feature>
<feature type="chain" id="PRO_5035936120" evidence="1">
    <location>
        <begin position="23"/>
        <end position="257"/>
    </location>
</feature>
<dbReference type="EMBL" id="CAJHNH020005857">
    <property type="protein sequence ID" value="CAG5133030.1"/>
    <property type="molecule type" value="Genomic_DNA"/>
</dbReference>
<evidence type="ECO:0000256" key="1">
    <source>
        <dbReference type="SAM" id="SignalP"/>
    </source>
</evidence>
<keyword evidence="3" id="KW-1185">Reference proteome</keyword>
<evidence type="ECO:0000313" key="3">
    <source>
        <dbReference type="Proteomes" id="UP000678393"/>
    </source>
</evidence>
<evidence type="ECO:0000313" key="2">
    <source>
        <dbReference type="EMBL" id="CAG5133030.1"/>
    </source>
</evidence>
<accession>A0A8S3ZYC0</accession>
<organism evidence="2 3">
    <name type="scientific">Candidula unifasciata</name>
    <dbReference type="NCBI Taxonomy" id="100452"/>
    <lineage>
        <taxon>Eukaryota</taxon>
        <taxon>Metazoa</taxon>
        <taxon>Spiralia</taxon>
        <taxon>Lophotrochozoa</taxon>
        <taxon>Mollusca</taxon>
        <taxon>Gastropoda</taxon>
        <taxon>Heterobranchia</taxon>
        <taxon>Euthyneura</taxon>
        <taxon>Panpulmonata</taxon>
        <taxon>Eupulmonata</taxon>
        <taxon>Stylommatophora</taxon>
        <taxon>Helicina</taxon>
        <taxon>Helicoidea</taxon>
        <taxon>Geomitridae</taxon>
        <taxon>Candidula</taxon>
    </lineage>
</organism>
<proteinExistence type="predicted"/>
<dbReference type="Proteomes" id="UP000678393">
    <property type="component" value="Unassembled WGS sequence"/>
</dbReference>
<gene>
    <name evidence="2" type="ORF">CUNI_LOCUS18588</name>
</gene>